<organism evidence="1 2">
    <name type="scientific">Pedobacter gandavensis</name>
    <dbReference type="NCBI Taxonomy" id="2679963"/>
    <lineage>
        <taxon>Bacteria</taxon>
        <taxon>Pseudomonadati</taxon>
        <taxon>Bacteroidota</taxon>
        <taxon>Sphingobacteriia</taxon>
        <taxon>Sphingobacteriales</taxon>
        <taxon>Sphingobacteriaceae</taxon>
        <taxon>Pedobacter</taxon>
    </lineage>
</organism>
<dbReference type="EMBL" id="WNXC01000001">
    <property type="protein sequence ID" value="MBB2147671.1"/>
    <property type="molecule type" value="Genomic_DNA"/>
</dbReference>
<dbReference type="InterPro" id="IPR053851">
    <property type="entry name" value="DUF6929"/>
</dbReference>
<evidence type="ECO:0000313" key="1">
    <source>
        <dbReference type="EMBL" id="MBB2147671.1"/>
    </source>
</evidence>
<dbReference type="RefSeq" id="WP_182952933.1">
    <property type="nucleotide sequence ID" value="NZ_WNXC01000001.1"/>
</dbReference>
<sequence length="277" mass="30786">MYRFTLELLFQIIGIGSASGLLLKNDQLNIISDNGTYLYAYEMKTSHLSRQPLTAHPAENIAKKLKPDFEAITSYGNVIYLFGSGSRENRTQMVKLDAATKKVIETRNISALYKKMQGIARINSDNFNIEGVVFTGSDWYFFNRGNGGAGKNGFFKVTGASLSKPSKISFKEIQLPEIKGVSCGFTDAIEVDGKLYFLAAAEDSNSTYQDGAVFGTLIGCIDIEKMTLDFTQQITDQHKFEGITLKHKTAGLLSFLLCEDNDSELLKSDIYELKLNR</sequence>
<keyword evidence="2" id="KW-1185">Reference proteome</keyword>
<dbReference type="Proteomes" id="UP000636110">
    <property type="component" value="Unassembled WGS sequence"/>
</dbReference>
<comment type="caution">
    <text evidence="1">The sequence shown here is derived from an EMBL/GenBank/DDBJ whole genome shotgun (WGS) entry which is preliminary data.</text>
</comment>
<dbReference type="Pfam" id="PF22000">
    <property type="entry name" value="DUF6929"/>
    <property type="match status" value="1"/>
</dbReference>
<reference evidence="1 2" key="1">
    <citation type="submission" date="2019-11" db="EMBL/GenBank/DDBJ databases">
        <title>Description of Pedobacter sp. LMG 31462T.</title>
        <authorList>
            <person name="Carlier A."/>
            <person name="Qi S."/>
            <person name="Vandamme P."/>
        </authorList>
    </citation>
    <scope>NUCLEOTIDE SEQUENCE [LARGE SCALE GENOMIC DNA]</scope>
    <source>
        <strain evidence="1 2">LMG 31462</strain>
    </source>
</reference>
<protein>
    <submittedName>
        <fullName evidence="1">Uncharacterized protein</fullName>
    </submittedName>
</protein>
<gene>
    <name evidence="1" type="ORF">GM920_01980</name>
</gene>
<proteinExistence type="predicted"/>
<name>A0ABR6ER07_9SPHI</name>
<accession>A0ABR6ER07</accession>
<evidence type="ECO:0000313" key="2">
    <source>
        <dbReference type="Proteomes" id="UP000636110"/>
    </source>
</evidence>